<evidence type="ECO:0000313" key="2">
    <source>
        <dbReference type="EMBL" id="KAJ6218015.1"/>
    </source>
</evidence>
<gene>
    <name evidence="2" type="ORF">RDWZM_009172</name>
</gene>
<proteinExistence type="predicted"/>
<feature type="compositionally biased region" description="Low complexity" evidence="1">
    <location>
        <begin position="184"/>
        <end position="196"/>
    </location>
</feature>
<feature type="region of interest" description="Disordered" evidence="1">
    <location>
        <begin position="31"/>
        <end position="55"/>
    </location>
</feature>
<comment type="caution">
    <text evidence="2">The sequence shown here is derived from an EMBL/GenBank/DDBJ whole genome shotgun (WGS) entry which is preliminary data.</text>
</comment>
<feature type="region of interest" description="Disordered" evidence="1">
    <location>
        <begin position="170"/>
        <end position="196"/>
    </location>
</feature>
<feature type="compositionally biased region" description="Low complexity" evidence="1">
    <location>
        <begin position="41"/>
        <end position="55"/>
    </location>
</feature>
<dbReference type="Proteomes" id="UP001142055">
    <property type="component" value="Chromosome 3"/>
</dbReference>
<reference evidence="2" key="1">
    <citation type="submission" date="2022-12" db="EMBL/GenBank/DDBJ databases">
        <title>Genome assemblies of Blomia tropicalis.</title>
        <authorList>
            <person name="Cui Y."/>
        </authorList>
    </citation>
    <scope>NUCLEOTIDE SEQUENCE</scope>
    <source>
        <tissue evidence="2">Adult mites</tissue>
    </source>
</reference>
<evidence type="ECO:0000256" key="1">
    <source>
        <dbReference type="SAM" id="MobiDB-lite"/>
    </source>
</evidence>
<keyword evidence="3" id="KW-1185">Reference proteome</keyword>
<accession>A0A9Q0M618</accession>
<protein>
    <submittedName>
        <fullName evidence="2">Uncharacterized protein</fullName>
    </submittedName>
</protein>
<feature type="non-terminal residue" evidence="2">
    <location>
        <position position="196"/>
    </location>
</feature>
<dbReference type="EMBL" id="JAPWDV010000003">
    <property type="protein sequence ID" value="KAJ6218015.1"/>
    <property type="molecule type" value="Genomic_DNA"/>
</dbReference>
<name>A0A9Q0M618_BLOTA</name>
<organism evidence="2 3">
    <name type="scientific">Blomia tropicalis</name>
    <name type="common">Mite</name>
    <dbReference type="NCBI Taxonomy" id="40697"/>
    <lineage>
        <taxon>Eukaryota</taxon>
        <taxon>Metazoa</taxon>
        <taxon>Ecdysozoa</taxon>
        <taxon>Arthropoda</taxon>
        <taxon>Chelicerata</taxon>
        <taxon>Arachnida</taxon>
        <taxon>Acari</taxon>
        <taxon>Acariformes</taxon>
        <taxon>Sarcoptiformes</taxon>
        <taxon>Astigmata</taxon>
        <taxon>Glycyphagoidea</taxon>
        <taxon>Echimyopodidae</taxon>
        <taxon>Blomia</taxon>
    </lineage>
</organism>
<sequence length="196" mass="21398">MNPIRIGNVCVSNGGVDHLSIRKRNRLRTFSPSCPVPLTSPPTTTTTSSSSSSSESILNSCSSLYRMFALELIHFNDCCSTNNDHHNSNRKEIESADIVQDGNPIDTSANRMGRAYTSAHYPSKTLTPFTSESLDSSGTLLFSSVVRSPLQSTLSVTSSVSSSNRAVNDAMFSKNDGDQYGNHQRQPQQQQHTTYS</sequence>
<dbReference type="AlphaFoldDB" id="A0A9Q0M618"/>
<evidence type="ECO:0000313" key="3">
    <source>
        <dbReference type="Proteomes" id="UP001142055"/>
    </source>
</evidence>